<comment type="caution">
    <text evidence="1">The sequence shown here is derived from an EMBL/GenBank/DDBJ whole genome shotgun (WGS) entry which is preliminary data.</text>
</comment>
<gene>
    <name evidence="1" type="ORF">JHL16_26810</name>
</gene>
<evidence type="ECO:0000313" key="2">
    <source>
        <dbReference type="Proteomes" id="UP000616151"/>
    </source>
</evidence>
<accession>A0ACC5RBG7</accession>
<name>A0ACC5RBG7_9HYPH</name>
<sequence>MRRILTIAALAVSLLAVQGPAFAQSPNIQLQVKPNLQIQPKLNQFKINKPPTIPRTIPLSVVTRNIQSQIANSRVLKLVPLPSGDIVATIKVQNQIKKVRVDGQTGAIQN</sequence>
<proteinExistence type="predicted"/>
<dbReference type="Proteomes" id="UP000616151">
    <property type="component" value="Unassembled WGS sequence"/>
</dbReference>
<dbReference type="EMBL" id="JAENHL010000008">
    <property type="protein sequence ID" value="MBK1870005.1"/>
    <property type="molecule type" value="Genomic_DNA"/>
</dbReference>
<evidence type="ECO:0000313" key="1">
    <source>
        <dbReference type="EMBL" id="MBK1870005.1"/>
    </source>
</evidence>
<organism evidence="1 2">
    <name type="scientific">Taklimakanibacter albus</name>
    <dbReference type="NCBI Taxonomy" id="2800327"/>
    <lineage>
        <taxon>Bacteria</taxon>
        <taxon>Pseudomonadati</taxon>
        <taxon>Pseudomonadota</taxon>
        <taxon>Alphaproteobacteria</taxon>
        <taxon>Hyphomicrobiales</taxon>
        <taxon>Aestuariivirgaceae</taxon>
        <taxon>Taklimakanibacter</taxon>
    </lineage>
</organism>
<reference evidence="1" key="1">
    <citation type="submission" date="2021-01" db="EMBL/GenBank/DDBJ databases">
        <authorList>
            <person name="Sun Q."/>
        </authorList>
    </citation>
    <scope>NUCLEOTIDE SEQUENCE</scope>
    <source>
        <strain evidence="1">YIM B02566</strain>
    </source>
</reference>
<keyword evidence="2" id="KW-1185">Reference proteome</keyword>
<protein>
    <submittedName>
        <fullName evidence="1">Uncharacterized protein</fullName>
    </submittedName>
</protein>